<evidence type="ECO:0000313" key="6">
    <source>
        <dbReference type="Proteomes" id="UP000030762"/>
    </source>
</evidence>
<evidence type="ECO:0008006" key="7">
    <source>
        <dbReference type="Google" id="ProtNLM"/>
    </source>
</evidence>
<dbReference type="InterPro" id="IPR036322">
    <property type="entry name" value="WD40_repeat_dom_sf"/>
</dbReference>
<dbReference type="SMART" id="SM00320">
    <property type="entry name" value="WD40"/>
    <property type="match status" value="8"/>
</dbReference>
<organism evidence="5 6">
    <name type="scientific">Saprolegnia diclina (strain VS20)</name>
    <dbReference type="NCBI Taxonomy" id="1156394"/>
    <lineage>
        <taxon>Eukaryota</taxon>
        <taxon>Sar</taxon>
        <taxon>Stramenopiles</taxon>
        <taxon>Oomycota</taxon>
        <taxon>Saprolegniomycetes</taxon>
        <taxon>Saprolegniales</taxon>
        <taxon>Saprolegniaceae</taxon>
        <taxon>Saprolegnia</taxon>
    </lineage>
</organism>
<evidence type="ECO:0000256" key="1">
    <source>
        <dbReference type="ARBA" id="ARBA00022574"/>
    </source>
</evidence>
<dbReference type="InterPro" id="IPR019775">
    <property type="entry name" value="WD40_repeat_CS"/>
</dbReference>
<keyword evidence="2" id="KW-0677">Repeat</keyword>
<reference evidence="5 6" key="1">
    <citation type="submission" date="2012-04" db="EMBL/GenBank/DDBJ databases">
        <title>The Genome Sequence of Saprolegnia declina VS20.</title>
        <authorList>
            <consortium name="The Broad Institute Genome Sequencing Platform"/>
            <person name="Russ C."/>
            <person name="Nusbaum C."/>
            <person name="Tyler B."/>
            <person name="van West P."/>
            <person name="Dieguez-Uribeondo J."/>
            <person name="de Bruijn I."/>
            <person name="Tripathy S."/>
            <person name="Jiang R."/>
            <person name="Young S.K."/>
            <person name="Zeng Q."/>
            <person name="Gargeya S."/>
            <person name="Fitzgerald M."/>
            <person name="Haas B."/>
            <person name="Abouelleil A."/>
            <person name="Alvarado L."/>
            <person name="Arachchi H.M."/>
            <person name="Berlin A."/>
            <person name="Chapman S.B."/>
            <person name="Goldberg J."/>
            <person name="Griggs A."/>
            <person name="Gujja S."/>
            <person name="Hansen M."/>
            <person name="Howarth C."/>
            <person name="Imamovic A."/>
            <person name="Larimer J."/>
            <person name="McCowen C."/>
            <person name="Montmayeur A."/>
            <person name="Murphy C."/>
            <person name="Neiman D."/>
            <person name="Pearson M."/>
            <person name="Priest M."/>
            <person name="Roberts A."/>
            <person name="Saif S."/>
            <person name="Shea T."/>
            <person name="Sisk P."/>
            <person name="Sykes S."/>
            <person name="Wortman J."/>
            <person name="Nusbaum C."/>
            <person name="Birren B."/>
        </authorList>
    </citation>
    <scope>NUCLEOTIDE SEQUENCE [LARGE SCALE GENOMIC DNA]</scope>
    <source>
        <strain evidence="5 6">VS20</strain>
    </source>
</reference>
<proteinExistence type="predicted"/>
<dbReference type="AlphaFoldDB" id="T0Q5F5"/>
<dbReference type="EMBL" id="JH767161">
    <property type="protein sequence ID" value="EQC33074.1"/>
    <property type="molecule type" value="Genomic_DNA"/>
</dbReference>
<gene>
    <name evidence="5" type="ORF">SDRG_09593</name>
</gene>
<feature type="region of interest" description="Disordered" evidence="4">
    <location>
        <begin position="740"/>
        <end position="763"/>
    </location>
</feature>
<dbReference type="PROSITE" id="PS00678">
    <property type="entry name" value="WD_REPEATS_1"/>
    <property type="match status" value="1"/>
</dbReference>
<dbReference type="Proteomes" id="UP000030762">
    <property type="component" value="Unassembled WGS sequence"/>
</dbReference>
<dbReference type="InterPro" id="IPR015943">
    <property type="entry name" value="WD40/YVTN_repeat-like_dom_sf"/>
</dbReference>
<dbReference type="PROSITE" id="PS50082">
    <property type="entry name" value="WD_REPEATS_2"/>
    <property type="match status" value="1"/>
</dbReference>
<dbReference type="OrthoDB" id="6262491at2759"/>
<evidence type="ECO:0000256" key="4">
    <source>
        <dbReference type="SAM" id="MobiDB-lite"/>
    </source>
</evidence>
<dbReference type="STRING" id="1156394.T0Q5F5"/>
<accession>T0Q5F5</accession>
<keyword evidence="6" id="KW-1185">Reference proteome</keyword>
<evidence type="ECO:0000256" key="3">
    <source>
        <dbReference type="PROSITE-ProRule" id="PRU00221"/>
    </source>
</evidence>
<dbReference type="Gene3D" id="2.130.10.10">
    <property type="entry name" value="YVTN repeat-like/Quinoprotein amine dehydrogenase"/>
    <property type="match status" value="3"/>
</dbReference>
<dbReference type="GeneID" id="19950320"/>
<evidence type="ECO:0000256" key="2">
    <source>
        <dbReference type="ARBA" id="ARBA00022737"/>
    </source>
</evidence>
<evidence type="ECO:0000313" key="5">
    <source>
        <dbReference type="EMBL" id="EQC33074.1"/>
    </source>
</evidence>
<keyword evidence="1 3" id="KW-0853">WD repeat</keyword>
<dbReference type="VEuPathDB" id="FungiDB:SDRG_09593"/>
<dbReference type="PANTHER" id="PTHR45532:SF1">
    <property type="entry name" value="WD REPEAT-CONTAINING PROTEIN 97"/>
    <property type="match status" value="1"/>
</dbReference>
<dbReference type="PROSITE" id="PS50294">
    <property type="entry name" value="WD_REPEATS_REGION"/>
    <property type="match status" value="1"/>
</dbReference>
<dbReference type="Pfam" id="PF00400">
    <property type="entry name" value="WD40"/>
    <property type="match status" value="2"/>
</dbReference>
<dbReference type="SUPFAM" id="SSF50978">
    <property type="entry name" value="WD40 repeat-like"/>
    <property type="match status" value="1"/>
</dbReference>
<dbReference type="OMA" id="MFQSAVI"/>
<name>T0Q5F5_SAPDV</name>
<protein>
    <recommendedName>
        <fullName evidence="7">Anaphase-promoting complex subunit 4 WD40 domain-containing protein</fullName>
    </recommendedName>
</protein>
<feature type="repeat" description="WD" evidence="3">
    <location>
        <begin position="239"/>
        <end position="280"/>
    </location>
</feature>
<dbReference type="PANTHER" id="PTHR45532">
    <property type="entry name" value="WD REPEAT-CONTAINING PROTEIN 97"/>
    <property type="match status" value="1"/>
</dbReference>
<feature type="region of interest" description="Disordered" evidence="4">
    <location>
        <begin position="777"/>
        <end position="805"/>
    </location>
</feature>
<dbReference type="RefSeq" id="XP_008613760.1">
    <property type="nucleotide sequence ID" value="XM_008615538.1"/>
</dbReference>
<dbReference type="InterPro" id="IPR001680">
    <property type="entry name" value="WD40_rpt"/>
</dbReference>
<sequence length="950" mass="105250">MQGVVIEELAQVIHSSTINAFCYNDRFDRFANSDERSLKLWHRDGEIRSVALPARTTNLVQTIEYIPSRNLYVASCLDGALRFYDEHMDELAVVFTHRASILCLAFDEPRQRILTGGVDGCGAWVLRGKDWDGYEHEGQTLRNPTYQVAASDAFTKTGTTWVQRMKLDLDRVYFLSNNAVHVYSLVDNTHLETIKKLVKNVNGAITDFVVYKQKAIVVGCMDGSIYVATLYPRSTLAVFKDHTKPITGLAFDDVSQSVFSSSLDGTIRMWDLDLLRNIHQIRMDAPVAGLFLVPKTNPIVFAVQSRQAMRLLLLKYTLKEHSATASPLAILFRALAPGKKQRHKPSSNPRPPAMRRKVSQIPIHLMAAGVSRPLTTPGPPTTPGDDHSVWSENHVVSMCQDRSVRIYATRRMTTPSATWTPDEAVLQDVIGIAYNPYVDILYILLKNRVAVYDVALDVTTPVRCIEIENRIVKAICCVLAPPIFHLPTQRTDAGRRNALVQKSRTDYLAQAVLEVEMGVHWLACGSDKGELLFSSSIHASLDEALLQPGHTAPITHLAFTSTSTATLVSFALDKTLGLWRTAPRMTRLAMITLGEVPSCMSVSPTAQYIVCGFEDGRVDFVDFAYAEPKLISSEVNHSSMVIAADCSDELHLCATTSFDMSIKVWDQSKNLLREVQMSTPLSCMCFANAQGDLFVGILEKLFTLVAVDVLPTKLPLPRVLEPPSTAALLESLDTEYDDELATDEAASNQEPVDAGGDQDAEDDPIYIRNPFEKCALVNERPPTPPVSEAPSVTRHAPRHRRPVPIPLPPTADVLVYSPPVLRPVKPPTPSTTLRADAMAFEPPPDDPLLPALGHYDVRTQQFKTLKLAKGLSHKRDHLRPSVPVQAKPAHKTTSKAVERLVAEDTPTPLAPIFHDAHASMPPVMRTPRKLWNAIGAEDRRLIVLQRRPGA</sequence>
<dbReference type="SUPFAM" id="SSF101898">
    <property type="entry name" value="NHL repeat"/>
    <property type="match status" value="1"/>
</dbReference>
<dbReference type="eggNOG" id="KOG0274">
    <property type="taxonomic scope" value="Eukaryota"/>
</dbReference>
<dbReference type="InParanoid" id="T0Q5F5"/>